<dbReference type="Gene3D" id="2.60.40.10">
    <property type="entry name" value="Immunoglobulins"/>
    <property type="match status" value="2"/>
</dbReference>
<dbReference type="SMART" id="SM00060">
    <property type="entry name" value="FN3"/>
    <property type="match status" value="1"/>
</dbReference>
<dbReference type="InterPro" id="IPR036116">
    <property type="entry name" value="FN3_sf"/>
</dbReference>
<dbReference type="PROSITE" id="PS50215">
    <property type="entry name" value="ADAM_MEPRO"/>
    <property type="match status" value="1"/>
</dbReference>
<dbReference type="InterPro" id="IPR001590">
    <property type="entry name" value="Peptidase_M12B"/>
</dbReference>
<dbReference type="PROSITE" id="PS50853">
    <property type="entry name" value="FN3"/>
    <property type="match status" value="1"/>
</dbReference>
<evidence type="ECO:0000259" key="1">
    <source>
        <dbReference type="PROSITE" id="PS50215"/>
    </source>
</evidence>
<proteinExistence type="predicted"/>
<dbReference type="AlphaFoldDB" id="A0A250KZV5"/>
<dbReference type="InterPro" id="IPR024079">
    <property type="entry name" value="MetalloPept_cat_dom_sf"/>
</dbReference>
<feature type="domain" description="Peptidase M12B" evidence="1">
    <location>
        <begin position="141"/>
        <end position="331"/>
    </location>
</feature>
<dbReference type="InterPro" id="IPR013783">
    <property type="entry name" value="Ig-like_fold"/>
</dbReference>
<evidence type="ECO:0000313" key="3">
    <source>
        <dbReference type="EMBL" id="BBA37208.1"/>
    </source>
</evidence>
<dbReference type="EMBL" id="AP017928">
    <property type="protein sequence ID" value="BBA37208.1"/>
    <property type="molecule type" value="Genomic_DNA"/>
</dbReference>
<evidence type="ECO:0000313" key="4">
    <source>
        <dbReference type="Proteomes" id="UP000266313"/>
    </source>
</evidence>
<name>A0A250KZV5_9GAMM</name>
<evidence type="ECO:0000259" key="2">
    <source>
        <dbReference type="PROSITE" id="PS50853"/>
    </source>
</evidence>
<dbReference type="SUPFAM" id="SSF55486">
    <property type="entry name" value="Metalloproteases ('zincins'), catalytic domain"/>
    <property type="match status" value="1"/>
</dbReference>
<reference evidence="3 4" key="1">
    <citation type="submission" date="2016-12" db="EMBL/GenBank/DDBJ databases">
        <title>Genome sequencing of Methylocaldum marinum.</title>
        <authorList>
            <person name="Takeuchi M."/>
            <person name="Kamagata Y."/>
            <person name="Hiraoka S."/>
            <person name="Oshima K."/>
            <person name="Hattori M."/>
            <person name="Iwasaki W."/>
        </authorList>
    </citation>
    <scope>NUCLEOTIDE SEQUENCE [LARGE SCALE GENOMIC DNA]</scope>
    <source>
        <strain evidence="3 4">S8</strain>
    </source>
</reference>
<dbReference type="SUPFAM" id="SSF49265">
    <property type="entry name" value="Fibronectin type III"/>
    <property type="match status" value="1"/>
</dbReference>
<protein>
    <submittedName>
        <fullName evidence="3">Peptidyl-Asp metalloendopeptidase</fullName>
    </submittedName>
</protein>
<accession>A0A250KZV5</accession>
<dbReference type="Pfam" id="PF13583">
    <property type="entry name" value="Reprolysin_4"/>
    <property type="match status" value="1"/>
</dbReference>
<dbReference type="InterPro" id="IPR003961">
    <property type="entry name" value="FN3_dom"/>
</dbReference>
<dbReference type="Gene3D" id="3.40.390.10">
    <property type="entry name" value="Collagenase (Catalytic Domain)"/>
    <property type="match status" value="1"/>
</dbReference>
<dbReference type="GO" id="GO:0006508">
    <property type="term" value="P:proteolysis"/>
    <property type="evidence" value="ECO:0007669"/>
    <property type="project" value="InterPro"/>
</dbReference>
<dbReference type="GO" id="GO:0004222">
    <property type="term" value="F:metalloendopeptidase activity"/>
    <property type="evidence" value="ECO:0007669"/>
    <property type="project" value="InterPro"/>
</dbReference>
<keyword evidence="4" id="KW-1185">Reference proteome</keyword>
<dbReference type="CDD" id="cd00063">
    <property type="entry name" value="FN3"/>
    <property type="match status" value="1"/>
</dbReference>
<dbReference type="KEGG" id="mmai:sS8_5288"/>
<gene>
    <name evidence="3" type="ORF">sS8_5288</name>
</gene>
<dbReference type="Pfam" id="PF17957">
    <property type="entry name" value="Big_7"/>
    <property type="match status" value="1"/>
</dbReference>
<sequence length="557" mass="58552">MPLKAIKARSRGVAIDFNAINADTLTLDLFDDTTVTAILDRIETINDRFSWVGHIEGQEGSSEVILAVRGRAMMGTVTLEDGRIFEIVYTGNQTHAVRQIDPGKTAPHSEPLAPDVSPEGDLATAAIASTDTPTAAASTGQVIDLMVVYTPKARTNAGGQAGIEAKIINAVTKANQAYLNSQVDMQLNLVKMAEVNYTETGNMSTSLSHITGTNDGKMDIVHSWRNQYGADQVALVTADANYCGIAYVMTSLGSWFAPYAFAVVHDDSKYNCLGSNTLAHELGHNQGNMHDPANSSYAGVYPYSYGYRICGVFHDIMSYGCSSPRIPYFSNPNIYYNGQPIGIANSQDTARSMNGTSATVASFRTSIAAMASVPTAPASMTAASDSSSSIALSWADNSGDEIGFKVQRSQDGVNWSEIASLGGNVTHFTNTGLSAGATYSYRVYAYNSIGNSAFSNTASATTTASSADTTPPSLKIVSPGNGSTVAGKVKISGNGSDNVKLQSLKLVIDGAVVASTSSTSIAYTWNTRPIKPGAHTISLVGSDAAGNSGQTSIQVYK</sequence>
<organism evidence="3 4">
    <name type="scientific">Methylocaldum marinum</name>
    <dbReference type="NCBI Taxonomy" id="1432792"/>
    <lineage>
        <taxon>Bacteria</taxon>
        <taxon>Pseudomonadati</taxon>
        <taxon>Pseudomonadota</taxon>
        <taxon>Gammaproteobacteria</taxon>
        <taxon>Methylococcales</taxon>
        <taxon>Methylococcaceae</taxon>
        <taxon>Methylocaldum</taxon>
    </lineage>
</organism>
<feature type="domain" description="Fibronectin type-III" evidence="2">
    <location>
        <begin position="376"/>
        <end position="466"/>
    </location>
</feature>
<dbReference type="Proteomes" id="UP000266313">
    <property type="component" value="Chromosome"/>
</dbReference>
<dbReference type="Pfam" id="PF00041">
    <property type="entry name" value="fn3"/>
    <property type="match status" value="1"/>
</dbReference>